<accession>A0A1D8AY98</accession>
<dbReference type="EMBL" id="CP016094">
    <property type="protein sequence ID" value="AOS45866.1"/>
    <property type="molecule type" value="Genomic_DNA"/>
</dbReference>
<dbReference type="OrthoDB" id="121807at2"/>
<keyword evidence="2" id="KW-1185">Reference proteome</keyword>
<evidence type="ECO:0000313" key="2">
    <source>
        <dbReference type="Proteomes" id="UP000095228"/>
    </source>
</evidence>
<evidence type="ECO:0008006" key="3">
    <source>
        <dbReference type="Google" id="ProtNLM"/>
    </source>
</evidence>
<dbReference type="RefSeq" id="WP_069962972.1">
    <property type="nucleotide sequence ID" value="NZ_CP016094.1"/>
</dbReference>
<reference evidence="1 2" key="1">
    <citation type="submission" date="2016-06" db="EMBL/GenBank/DDBJ databases">
        <title>Three novel species with peptidoglycan cell walls form the new genus Lacunisphaera gen. nov. in the family Opitutaceae of the verrucomicrobial subdivision 4.</title>
        <authorList>
            <person name="Rast P."/>
            <person name="Gloeckner I."/>
            <person name="Jogler M."/>
            <person name="Boedeker C."/>
            <person name="Jeske O."/>
            <person name="Wiegand S."/>
            <person name="Reinhardt R."/>
            <person name="Schumann P."/>
            <person name="Rohde M."/>
            <person name="Spring S."/>
            <person name="Gloeckner F.O."/>
            <person name="Jogler C."/>
        </authorList>
    </citation>
    <scope>NUCLEOTIDE SEQUENCE [LARGE SCALE GENOMIC DNA]</scope>
    <source>
        <strain evidence="1 2">IG16b</strain>
    </source>
</reference>
<evidence type="ECO:0000313" key="1">
    <source>
        <dbReference type="EMBL" id="AOS45866.1"/>
    </source>
</evidence>
<protein>
    <recommendedName>
        <fullName evidence="3">MmcQ/YjbR family DNA-binding protein</fullName>
    </recommendedName>
</protein>
<name>A0A1D8AY98_9BACT</name>
<dbReference type="Proteomes" id="UP000095228">
    <property type="component" value="Chromosome"/>
</dbReference>
<proteinExistence type="predicted"/>
<dbReference type="STRING" id="1838286.Verru16b_02957"/>
<dbReference type="AlphaFoldDB" id="A0A1D8AY98"/>
<gene>
    <name evidence="1" type="ORF">Verru16b_02957</name>
</gene>
<sequence length="134" mass="15543">MRPRANLQRAAIKRPHRYAWLWEPLETDATFVLRSMFGTKTAYLDGKIMLCFSAGEEPWRGLLVCTDRERQPGLIAEFPELVPHAILPKWLYLPEASDRFEAVAARLVRLARSRDPRLGVIPKPKRKRPSRVRP</sequence>
<organism evidence="1 2">
    <name type="scientific">Lacunisphaera limnophila</name>
    <dbReference type="NCBI Taxonomy" id="1838286"/>
    <lineage>
        <taxon>Bacteria</taxon>
        <taxon>Pseudomonadati</taxon>
        <taxon>Verrucomicrobiota</taxon>
        <taxon>Opitutia</taxon>
        <taxon>Opitutales</taxon>
        <taxon>Opitutaceae</taxon>
        <taxon>Lacunisphaera</taxon>
    </lineage>
</organism>
<dbReference type="KEGG" id="obg:Verru16b_02957"/>